<comment type="caution">
    <text evidence="6">The sequence shown here is derived from an EMBL/GenBank/DDBJ whole genome shotgun (WGS) entry which is preliminary data.</text>
</comment>
<dbReference type="SMART" id="SM00382">
    <property type="entry name" value="AAA"/>
    <property type="match status" value="2"/>
</dbReference>
<reference evidence="6 7" key="1">
    <citation type="journal article" date="2024" name="Commun. Biol.">
        <title>Comparative genomic analysis of thermophilic fungi reveals convergent evolutionary adaptations and gene losses.</title>
        <authorList>
            <person name="Steindorff A.S."/>
            <person name="Aguilar-Pontes M.V."/>
            <person name="Robinson A.J."/>
            <person name="Andreopoulos B."/>
            <person name="LaButti K."/>
            <person name="Kuo A."/>
            <person name="Mondo S."/>
            <person name="Riley R."/>
            <person name="Otillar R."/>
            <person name="Haridas S."/>
            <person name="Lipzen A."/>
            <person name="Grimwood J."/>
            <person name="Schmutz J."/>
            <person name="Clum A."/>
            <person name="Reid I.D."/>
            <person name="Moisan M.C."/>
            <person name="Butler G."/>
            <person name="Nguyen T.T.M."/>
            <person name="Dewar K."/>
            <person name="Conant G."/>
            <person name="Drula E."/>
            <person name="Henrissat B."/>
            <person name="Hansel C."/>
            <person name="Singer S."/>
            <person name="Hutchinson M.I."/>
            <person name="de Vries R.P."/>
            <person name="Natvig D.O."/>
            <person name="Powell A.J."/>
            <person name="Tsang A."/>
            <person name="Grigoriev I.V."/>
        </authorList>
    </citation>
    <scope>NUCLEOTIDE SEQUENCE [LARGE SCALE GENOMIC DNA]</scope>
    <source>
        <strain evidence="6 7">ATCC 24622</strain>
    </source>
</reference>
<organism evidence="6 7">
    <name type="scientific">Phialemonium thermophilum</name>
    <dbReference type="NCBI Taxonomy" id="223376"/>
    <lineage>
        <taxon>Eukaryota</taxon>
        <taxon>Fungi</taxon>
        <taxon>Dikarya</taxon>
        <taxon>Ascomycota</taxon>
        <taxon>Pezizomycotina</taxon>
        <taxon>Sordariomycetes</taxon>
        <taxon>Sordariomycetidae</taxon>
        <taxon>Cephalothecales</taxon>
        <taxon>Cephalothecaceae</taxon>
        <taxon>Phialemonium</taxon>
    </lineage>
</organism>
<protein>
    <recommendedName>
        <fullName evidence="5">ABC transporter domain-containing protein</fullName>
    </recommendedName>
</protein>
<evidence type="ECO:0000256" key="1">
    <source>
        <dbReference type="ARBA" id="ARBA00022737"/>
    </source>
</evidence>
<dbReference type="Gene3D" id="3.40.50.300">
    <property type="entry name" value="P-loop containing nucleotide triphosphate hydrolases"/>
    <property type="match status" value="2"/>
</dbReference>
<feature type="domain" description="ABC transporter" evidence="5">
    <location>
        <begin position="30"/>
        <end position="388"/>
    </location>
</feature>
<keyword evidence="1" id="KW-0677">Repeat</keyword>
<dbReference type="InterPro" id="IPR032781">
    <property type="entry name" value="ABC_tran_Xtn"/>
</dbReference>
<evidence type="ECO:0000313" key="6">
    <source>
        <dbReference type="EMBL" id="KAL1866609.1"/>
    </source>
</evidence>
<evidence type="ECO:0000256" key="3">
    <source>
        <dbReference type="ARBA" id="ARBA00022840"/>
    </source>
</evidence>
<evidence type="ECO:0000313" key="7">
    <source>
        <dbReference type="Proteomes" id="UP001586593"/>
    </source>
</evidence>
<dbReference type="Pfam" id="PF00005">
    <property type="entry name" value="ABC_tran"/>
    <property type="match status" value="2"/>
</dbReference>
<evidence type="ECO:0000256" key="4">
    <source>
        <dbReference type="SAM" id="MobiDB-lite"/>
    </source>
</evidence>
<dbReference type="PANTHER" id="PTHR19211">
    <property type="entry name" value="ATP-BINDING TRANSPORT PROTEIN-RELATED"/>
    <property type="match status" value="1"/>
</dbReference>
<dbReference type="Pfam" id="PF12848">
    <property type="entry name" value="ABC_tran_Xtn"/>
    <property type="match status" value="1"/>
</dbReference>
<accession>A0ABR3WT31</accession>
<dbReference type="InterPro" id="IPR050611">
    <property type="entry name" value="ABCF"/>
</dbReference>
<keyword evidence="3" id="KW-0067">ATP-binding</keyword>
<dbReference type="PROSITE" id="PS50893">
    <property type="entry name" value="ABC_TRANSPORTER_2"/>
    <property type="match status" value="2"/>
</dbReference>
<dbReference type="InterPro" id="IPR003439">
    <property type="entry name" value="ABC_transporter-like_ATP-bd"/>
</dbReference>
<name>A0ABR3WT31_9PEZI</name>
<feature type="domain" description="ABC transporter" evidence="5">
    <location>
        <begin position="488"/>
        <end position="739"/>
    </location>
</feature>
<feature type="region of interest" description="Disordered" evidence="4">
    <location>
        <begin position="115"/>
        <end position="136"/>
    </location>
</feature>
<dbReference type="InterPro" id="IPR003593">
    <property type="entry name" value="AAA+_ATPase"/>
</dbReference>
<keyword evidence="7" id="KW-1185">Reference proteome</keyword>
<dbReference type="PANTHER" id="PTHR19211:SF135">
    <property type="entry name" value="ATPASE, PUTATIVE (AFU_ORTHOLOGUE AFUA_1G16440)-RELATED"/>
    <property type="match status" value="1"/>
</dbReference>
<dbReference type="EMBL" id="JAZHXJ010000260">
    <property type="protein sequence ID" value="KAL1866609.1"/>
    <property type="molecule type" value="Genomic_DNA"/>
</dbReference>
<feature type="region of interest" description="Disordered" evidence="4">
    <location>
        <begin position="712"/>
        <end position="733"/>
    </location>
</feature>
<sequence>MSAASESTSTILVSCKQTRFHIESPNYRELDIEGLSIAVTSGDKQSAKGKWKAKADGVEILSNAKLRLKAGQRYALVGRNGSGKSTLLRAIAEKLIPGVPEKTRVAILQQTNDADGSVGTAASDGAPSGNNAAPQGSRVLEYVVDKATSKNELEQEINILAEGISNENAFSALRSLRRVRHQRLQKQCFVLDKKARLRSGARGAQARKALTEFEKVVAESEALVGQADDDISPDTLQAETQEAADLLAELQLQVEPSKLANIESQAKKILSGLGFSDAYMEKPVSSLSGGWLMRTELAATLLQESDILILDEPTNFLDLLGIIWLQRYLQSLEDTPEPPTMILVSHDRDFINLATDLLIIKDKAITYFHGDLVTYEESQAERKVYLTKMKEAQDRQKAHIQETIARNIRQGKKKDDDNKLRQAKSRQKKLDDRWGLEVGSRGGRFKLNRDLVGYHLTARAEIDVPADERPVVINLPEPPDLRFPGALISLEGASFRYPAEQSAGKQSSRSSPAAPIVLQDLNLSVHIGDRIGVVGLNGAGKTTLIRLLVGETRPSSGTATMHPRLRLGYYSQQAVDTLRSLGRSEPQLTALGLLGREAEASGQDDDDSSGSSSQSREGRLRGLLASFGLAGRVASDVPLGKLSGGQLVRCELARLLYRRPHCLVLDEVTTHLDYETVAALRDALMGWEGAVVLVSHDRWFMRGVVEGIIDDPIGGSDDEHGNGESAEDSEMTRRREIYRLRGGKLVRLQNGVQDFEDAMGKRVKKLLSD</sequence>
<dbReference type="SUPFAM" id="SSF52540">
    <property type="entry name" value="P-loop containing nucleoside triphosphate hydrolases"/>
    <property type="match status" value="2"/>
</dbReference>
<dbReference type="InterPro" id="IPR027417">
    <property type="entry name" value="P-loop_NTPase"/>
</dbReference>
<proteinExistence type="predicted"/>
<dbReference type="Proteomes" id="UP001586593">
    <property type="component" value="Unassembled WGS sequence"/>
</dbReference>
<keyword evidence="2" id="KW-0547">Nucleotide-binding</keyword>
<evidence type="ECO:0000256" key="2">
    <source>
        <dbReference type="ARBA" id="ARBA00022741"/>
    </source>
</evidence>
<evidence type="ECO:0000259" key="5">
    <source>
        <dbReference type="PROSITE" id="PS50893"/>
    </source>
</evidence>
<gene>
    <name evidence="6" type="ORF">VTK73DRAFT_4615</name>
</gene>
<dbReference type="CDD" id="cd03221">
    <property type="entry name" value="ABCF_EF-3"/>
    <property type="match status" value="1"/>
</dbReference>